<sequence length="503" mass="54400">MNSQHSQSHFSASPEAMAFIQKEHRFLIGDQWLPASDGETLTVYNPANGEQITQVPAGKKEDMDRAVAMARQTFDDSDWSRVKPVDRQKRLWDFADLIEKNARLLAEIESIDNGKSVVIAEHVDIRLAVDFLRYMAGFATKIEGRSVDVSVPFMPDAQFHGYTRREAVGVVGAIVAWNFPLLLACWKLGPALATGCTVVLKPAEETPLTALKLAELALEAGYPPGVVNVVTGIGHEAGAALSQHPDVDKLTFTGSTEVGKLIGKAAMNSMTRVTLELGGKSPTIVLPDADLETAVQGAANAIFFNHGQVCCAGSRLYVHKKHFENVVADISSIAENMTLGSGLNPDAHMGPLVSARQQERVCGYIEQGLQSGATITTGQYKADGPGFFVKPTVMTNVNHNDSVVKEEIFGPVLVAMPFDDIDEAVRIANDSQYGLGASIWSNNLSEVHRMIPRIKSGSVWVNCHTALDPALPFGGFKQSGLGREMGSDVIEHYTEVKSVLMSI</sequence>
<dbReference type="Gene3D" id="3.40.309.10">
    <property type="entry name" value="Aldehyde Dehydrogenase, Chain A, domain 2"/>
    <property type="match status" value="1"/>
</dbReference>
<dbReference type="EMBL" id="JACJFM010000014">
    <property type="protein sequence ID" value="MBB1487367.1"/>
    <property type="molecule type" value="Genomic_DNA"/>
</dbReference>
<dbReference type="PROSITE" id="PS00070">
    <property type="entry name" value="ALDEHYDE_DEHYDR_CYS"/>
    <property type="match status" value="1"/>
</dbReference>
<comment type="similarity">
    <text evidence="1 4">Belongs to the aldehyde dehydrogenase family.</text>
</comment>
<dbReference type="PROSITE" id="PS00687">
    <property type="entry name" value="ALDEHYDE_DEHYDR_GLU"/>
    <property type="match status" value="1"/>
</dbReference>
<protein>
    <submittedName>
        <fullName evidence="6">Aldehyde dehydrogenase family protein</fullName>
    </submittedName>
</protein>
<dbReference type="GO" id="GO:0016620">
    <property type="term" value="F:oxidoreductase activity, acting on the aldehyde or oxo group of donors, NAD or NADP as acceptor"/>
    <property type="evidence" value="ECO:0007669"/>
    <property type="project" value="InterPro"/>
</dbReference>
<dbReference type="InterPro" id="IPR016162">
    <property type="entry name" value="Ald_DH_N"/>
</dbReference>
<dbReference type="RefSeq" id="WP_182809145.1">
    <property type="nucleotide sequence ID" value="NZ_JACJFM010000014.1"/>
</dbReference>
<evidence type="ECO:0000256" key="2">
    <source>
        <dbReference type="ARBA" id="ARBA00023002"/>
    </source>
</evidence>
<dbReference type="AlphaFoldDB" id="A0A839ISF5"/>
<dbReference type="FunFam" id="3.40.309.10:FF:000012">
    <property type="entry name" value="Betaine aldehyde dehydrogenase"/>
    <property type="match status" value="1"/>
</dbReference>
<dbReference type="InterPro" id="IPR029510">
    <property type="entry name" value="Ald_DH_CS_GLU"/>
</dbReference>
<proteinExistence type="inferred from homology"/>
<evidence type="ECO:0000313" key="7">
    <source>
        <dbReference type="Proteomes" id="UP000565262"/>
    </source>
</evidence>
<evidence type="ECO:0000259" key="5">
    <source>
        <dbReference type="Pfam" id="PF00171"/>
    </source>
</evidence>
<keyword evidence="7" id="KW-1185">Reference proteome</keyword>
<dbReference type="PANTHER" id="PTHR11699">
    <property type="entry name" value="ALDEHYDE DEHYDROGENASE-RELATED"/>
    <property type="match status" value="1"/>
</dbReference>
<dbReference type="FunFam" id="3.40.605.10:FF:000007">
    <property type="entry name" value="NAD/NADP-dependent betaine aldehyde dehydrogenase"/>
    <property type="match status" value="1"/>
</dbReference>
<dbReference type="Gene3D" id="3.40.605.10">
    <property type="entry name" value="Aldehyde Dehydrogenase, Chain A, domain 1"/>
    <property type="match status" value="1"/>
</dbReference>
<dbReference type="Proteomes" id="UP000565262">
    <property type="component" value="Unassembled WGS sequence"/>
</dbReference>
<accession>A0A839ISF5</accession>
<gene>
    <name evidence="6" type="ORF">H4O21_12190</name>
</gene>
<feature type="domain" description="Aldehyde dehydrogenase" evidence="5">
    <location>
        <begin position="32"/>
        <end position="499"/>
    </location>
</feature>
<dbReference type="InterPro" id="IPR016160">
    <property type="entry name" value="Ald_DH_CS_CYS"/>
</dbReference>
<reference evidence="6 7" key="1">
    <citation type="submission" date="2020-08" db="EMBL/GenBank/DDBJ databases">
        <title>Oceanospirillum sp. nov. isolated from marine sediment.</title>
        <authorList>
            <person name="Ji X."/>
        </authorList>
    </citation>
    <scope>NUCLEOTIDE SEQUENCE [LARGE SCALE GENOMIC DNA]</scope>
    <source>
        <strain evidence="6 7">D5</strain>
    </source>
</reference>
<keyword evidence="2 4" id="KW-0560">Oxidoreductase</keyword>
<dbReference type="InterPro" id="IPR015590">
    <property type="entry name" value="Aldehyde_DH_dom"/>
</dbReference>
<dbReference type="InterPro" id="IPR016163">
    <property type="entry name" value="Ald_DH_C"/>
</dbReference>
<name>A0A839ISF5_9GAMM</name>
<feature type="active site" evidence="3">
    <location>
        <position position="276"/>
    </location>
</feature>
<dbReference type="FunFam" id="3.40.605.10:FF:000026">
    <property type="entry name" value="Aldehyde dehydrogenase, putative"/>
    <property type="match status" value="1"/>
</dbReference>
<evidence type="ECO:0000256" key="1">
    <source>
        <dbReference type="ARBA" id="ARBA00009986"/>
    </source>
</evidence>
<comment type="caution">
    <text evidence="6">The sequence shown here is derived from an EMBL/GenBank/DDBJ whole genome shotgun (WGS) entry which is preliminary data.</text>
</comment>
<dbReference type="SUPFAM" id="SSF53720">
    <property type="entry name" value="ALDH-like"/>
    <property type="match status" value="1"/>
</dbReference>
<evidence type="ECO:0000313" key="6">
    <source>
        <dbReference type="EMBL" id="MBB1487367.1"/>
    </source>
</evidence>
<dbReference type="InterPro" id="IPR016161">
    <property type="entry name" value="Ald_DH/histidinol_DH"/>
</dbReference>
<evidence type="ECO:0000256" key="3">
    <source>
        <dbReference type="PROSITE-ProRule" id="PRU10007"/>
    </source>
</evidence>
<organism evidence="6 7">
    <name type="scientific">Oceanospirillum sediminis</name>
    <dbReference type="NCBI Taxonomy" id="2760088"/>
    <lineage>
        <taxon>Bacteria</taxon>
        <taxon>Pseudomonadati</taxon>
        <taxon>Pseudomonadota</taxon>
        <taxon>Gammaproteobacteria</taxon>
        <taxon>Oceanospirillales</taxon>
        <taxon>Oceanospirillaceae</taxon>
        <taxon>Oceanospirillum</taxon>
    </lineage>
</organism>
<evidence type="ECO:0000256" key="4">
    <source>
        <dbReference type="RuleBase" id="RU003345"/>
    </source>
</evidence>
<dbReference type="Pfam" id="PF00171">
    <property type="entry name" value="Aldedh"/>
    <property type="match status" value="1"/>
</dbReference>